<gene>
    <name evidence="17" type="primary">crr</name>
    <name evidence="17" type="ORF">BUCNMO_049</name>
</gene>
<dbReference type="Pfam" id="PF00358">
    <property type="entry name" value="PTS_EIIA_1"/>
    <property type="match status" value="1"/>
</dbReference>
<dbReference type="GO" id="GO:0005737">
    <property type="term" value="C:cytoplasm"/>
    <property type="evidence" value="ECO:0007669"/>
    <property type="project" value="UniProtKB-SubCell"/>
</dbReference>
<dbReference type="AlphaFoldDB" id="A0A455T9Q0"/>
<keyword evidence="7" id="KW-0598">Phosphotransferase system</keyword>
<evidence type="ECO:0000256" key="14">
    <source>
        <dbReference type="ARBA" id="ARBA00042526"/>
    </source>
</evidence>
<dbReference type="PROSITE" id="PS51093">
    <property type="entry name" value="PTS_EIIA_TYPE_1"/>
    <property type="match status" value="1"/>
</dbReference>
<accession>A0A455T9Q0</accession>
<evidence type="ECO:0000256" key="4">
    <source>
        <dbReference type="ARBA" id="ARBA00022553"/>
    </source>
</evidence>
<sequence length="167" mass="18559">MGLLSSFFSNKKNNLKYTIQIVAPISGEIIPIENVPDEIFSKKIVGDGIAIKPSGKSIVSPVDGIIHKIFNTLHAFSIKSDDNVELFVHFGIDTVQLKGRGFKRKITQQMRVKKGDSIIDYDLNFLKKNAKSILTPIVISNIEKFKSLKKMSGKVVAGKTIIMLIEK</sequence>
<dbReference type="PANTHER" id="PTHR45008">
    <property type="entry name" value="PTS SYSTEM GLUCOSE-SPECIFIC EIIA COMPONENT"/>
    <property type="match status" value="1"/>
</dbReference>
<dbReference type="SUPFAM" id="SSF51261">
    <property type="entry name" value="Duplicated hybrid motif"/>
    <property type="match status" value="1"/>
</dbReference>
<evidence type="ECO:0000256" key="2">
    <source>
        <dbReference type="ARBA" id="ARBA00004496"/>
    </source>
</evidence>
<dbReference type="InterPro" id="IPR050890">
    <property type="entry name" value="PTS_EIIA_component"/>
</dbReference>
<feature type="domain" description="PTS EIIA type-1" evidence="16">
    <location>
        <begin position="37"/>
        <end position="141"/>
    </location>
</feature>
<evidence type="ECO:0000256" key="3">
    <source>
        <dbReference type="ARBA" id="ARBA00022448"/>
    </source>
</evidence>
<evidence type="ECO:0000256" key="5">
    <source>
        <dbReference type="ARBA" id="ARBA00022597"/>
    </source>
</evidence>
<evidence type="ECO:0000313" key="18">
    <source>
        <dbReference type="Proteomes" id="UP000317544"/>
    </source>
</evidence>
<keyword evidence="8" id="KW-0479">Metal-binding</keyword>
<dbReference type="InterPro" id="IPR011055">
    <property type="entry name" value="Dup_hybrid_motif"/>
</dbReference>
<keyword evidence="18" id="KW-1185">Reference proteome</keyword>
<dbReference type="GO" id="GO:0046872">
    <property type="term" value="F:metal ion binding"/>
    <property type="evidence" value="ECO:0007669"/>
    <property type="project" value="UniProtKB-KW"/>
</dbReference>
<evidence type="ECO:0000256" key="12">
    <source>
        <dbReference type="ARBA" id="ARBA00039163"/>
    </source>
</evidence>
<keyword evidence="9" id="KW-0418">Kinase</keyword>
<keyword evidence="3" id="KW-0813">Transport</keyword>
<evidence type="ECO:0000256" key="7">
    <source>
        <dbReference type="ARBA" id="ARBA00022683"/>
    </source>
</evidence>
<evidence type="ECO:0000256" key="10">
    <source>
        <dbReference type="ARBA" id="ARBA00022833"/>
    </source>
</evidence>
<keyword evidence="10" id="KW-0862">Zinc</keyword>
<keyword evidence="6" id="KW-0808">Transferase</keyword>
<evidence type="ECO:0000256" key="6">
    <source>
        <dbReference type="ARBA" id="ARBA00022679"/>
    </source>
</evidence>
<name>A0A455T9Q0_9GAMM</name>
<evidence type="ECO:0000256" key="1">
    <source>
        <dbReference type="ARBA" id="ARBA00001947"/>
    </source>
</evidence>
<dbReference type="NCBIfam" id="NF006962">
    <property type="entry name" value="PRK09439.1"/>
    <property type="match status" value="1"/>
</dbReference>
<dbReference type="PANTHER" id="PTHR45008:SF1">
    <property type="entry name" value="PTS SYSTEM GLUCOSE-SPECIFIC EIIA COMPONENT"/>
    <property type="match status" value="1"/>
</dbReference>
<dbReference type="GO" id="GO:0016301">
    <property type="term" value="F:kinase activity"/>
    <property type="evidence" value="ECO:0007669"/>
    <property type="project" value="UniProtKB-KW"/>
</dbReference>
<evidence type="ECO:0000256" key="15">
    <source>
        <dbReference type="ARBA" id="ARBA00042873"/>
    </source>
</evidence>
<organism evidence="17 18">
    <name type="scientific">Buchnera aphidicola</name>
    <name type="common">Nipponaphis monzeni</name>
    <dbReference type="NCBI Taxonomy" id="2495405"/>
    <lineage>
        <taxon>Bacteria</taxon>
        <taxon>Pseudomonadati</taxon>
        <taxon>Pseudomonadota</taxon>
        <taxon>Gammaproteobacteria</taxon>
        <taxon>Enterobacterales</taxon>
        <taxon>Erwiniaceae</taxon>
        <taxon>Buchnera</taxon>
    </lineage>
</organism>
<comment type="cofactor">
    <cofactor evidence="1">
        <name>Zn(2+)</name>
        <dbReference type="ChEBI" id="CHEBI:29105"/>
    </cofactor>
</comment>
<dbReference type="NCBIfam" id="TIGR00830">
    <property type="entry name" value="PTBA"/>
    <property type="match status" value="1"/>
</dbReference>
<dbReference type="RefSeq" id="WP_158344533.1">
    <property type="nucleotide sequence ID" value="NZ_AP019379.1"/>
</dbReference>
<dbReference type="Gene3D" id="2.70.70.10">
    <property type="entry name" value="Glucose Permease (Domain IIA)"/>
    <property type="match status" value="1"/>
</dbReference>
<dbReference type="EMBL" id="AP019379">
    <property type="protein sequence ID" value="BBI01068.1"/>
    <property type="molecule type" value="Genomic_DNA"/>
</dbReference>
<keyword evidence="4" id="KW-0597">Phosphoprotein</keyword>
<evidence type="ECO:0000256" key="11">
    <source>
        <dbReference type="ARBA" id="ARBA00037252"/>
    </source>
</evidence>
<dbReference type="Proteomes" id="UP000317544">
    <property type="component" value="Chromosome"/>
</dbReference>
<evidence type="ECO:0000259" key="16">
    <source>
        <dbReference type="PROSITE" id="PS51093"/>
    </source>
</evidence>
<comment type="function">
    <text evidence="11">The phosphoenolpyruvate-dependent sugar phosphotransferase system (sugar PTS), a major carbohydrate active transport system, catalyzes the phosphorylation of incoming sugar substrates concomitantly with their translocation across the cell membrane. The enzyme II complex composed of PtsG and Crr is involved in glucose transport.</text>
</comment>
<evidence type="ECO:0000256" key="8">
    <source>
        <dbReference type="ARBA" id="ARBA00022723"/>
    </source>
</evidence>
<evidence type="ECO:0000256" key="9">
    <source>
        <dbReference type="ARBA" id="ARBA00022777"/>
    </source>
</evidence>
<dbReference type="GO" id="GO:0009401">
    <property type="term" value="P:phosphoenolpyruvate-dependent sugar phosphotransferase system"/>
    <property type="evidence" value="ECO:0007669"/>
    <property type="project" value="UniProtKB-KW"/>
</dbReference>
<keyword evidence="5" id="KW-0762">Sugar transport</keyword>
<evidence type="ECO:0000256" key="13">
    <source>
        <dbReference type="ARBA" id="ARBA00042296"/>
    </source>
</evidence>
<reference evidence="17 18" key="1">
    <citation type="journal article" date="2019" name="Proc. Natl. Acad. Sci. U.S.A.">
        <title>Exaggeration and cooption of innate immunity for social defense.</title>
        <authorList>
            <person name="Kutsukake M."/>
            <person name="Moriyama M."/>
            <person name="Shigenobu S."/>
            <person name="Meng X.-Y."/>
            <person name="Nikoh N."/>
            <person name="Noda C."/>
            <person name="Kobayashi S."/>
            <person name="Fukatsu T."/>
        </authorList>
    </citation>
    <scope>NUCLEOTIDE SEQUENCE [LARGE SCALE GENOMIC DNA]</scope>
    <source>
        <strain evidence="17 18">Nmo</strain>
    </source>
</reference>
<dbReference type="InterPro" id="IPR001127">
    <property type="entry name" value="PTS_EIIA_1_perm"/>
</dbReference>
<proteinExistence type="predicted"/>
<dbReference type="FunFam" id="2.70.70.10:FF:000001">
    <property type="entry name" value="PTS system glucose-specific IIA component"/>
    <property type="match status" value="1"/>
</dbReference>
<protein>
    <recommendedName>
        <fullName evidence="12">PTS system glucose-specific EIIA component</fullName>
    </recommendedName>
    <alternativeName>
        <fullName evidence="15">EIIA-Glc</fullName>
    </alternativeName>
    <alternativeName>
        <fullName evidence="14">EIII-Glc</fullName>
    </alternativeName>
    <alternativeName>
        <fullName evidence="13">Glucose-specific phosphotransferase enzyme IIA component</fullName>
    </alternativeName>
</protein>
<comment type="subcellular location">
    <subcellularLocation>
        <location evidence="2">Cytoplasm</location>
    </subcellularLocation>
</comment>
<dbReference type="OrthoDB" id="7571469at2"/>
<evidence type="ECO:0000313" key="17">
    <source>
        <dbReference type="EMBL" id="BBI01068.1"/>
    </source>
</evidence>